<feature type="transmembrane region" description="Helical" evidence="12">
    <location>
        <begin position="190"/>
        <end position="212"/>
    </location>
</feature>
<evidence type="ECO:0000256" key="4">
    <source>
        <dbReference type="ARBA" id="ARBA00022547"/>
    </source>
</evidence>
<evidence type="ECO:0000256" key="5">
    <source>
        <dbReference type="ARBA" id="ARBA00022692"/>
    </source>
</evidence>
<evidence type="ECO:0000256" key="1">
    <source>
        <dbReference type="ARBA" id="ARBA00004448"/>
    </source>
</evidence>
<dbReference type="EMBL" id="MK922345">
    <property type="protein sequence ID" value="QGI24634.1"/>
    <property type="molecule type" value="Genomic_DNA"/>
</dbReference>
<accession>A0A649UDS2</accession>
<feature type="transmembrane region" description="Helical" evidence="12">
    <location>
        <begin position="28"/>
        <end position="50"/>
    </location>
</feature>
<dbReference type="InterPro" id="IPR000568">
    <property type="entry name" value="ATP_synth_F0_asu"/>
</dbReference>
<comment type="similarity">
    <text evidence="2">Belongs to the ATPase A chain family.</text>
</comment>
<dbReference type="FunFam" id="1.20.120.220:FF:000003">
    <property type="entry name" value="ATP synthase subunit a"/>
    <property type="match status" value="1"/>
</dbReference>
<dbReference type="EMBL" id="MW438345">
    <property type="protein sequence ID" value="QQW50191.1"/>
    <property type="molecule type" value="Genomic_DNA"/>
</dbReference>
<evidence type="ECO:0000256" key="8">
    <source>
        <dbReference type="ARBA" id="ARBA00023065"/>
    </source>
</evidence>
<keyword evidence="10" id="KW-0066">ATP synthesis</keyword>
<dbReference type="AlphaFoldDB" id="A0A649UDS2"/>
<keyword evidence="4" id="KW-0138">CF(0)</keyword>
<organism evidence="13">
    <name type="scientific">Aureococcus anophagefferens</name>
    <name type="common">Harmful bloom alga</name>
    <dbReference type="NCBI Taxonomy" id="44056"/>
    <lineage>
        <taxon>Eukaryota</taxon>
        <taxon>Sar</taxon>
        <taxon>Stramenopiles</taxon>
        <taxon>Ochrophyta</taxon>
        <taxon>Pelagophyceae</taxon>
        <taxon>Pelagomonadales</taxon>
        <taxon>Pelagomonadaceae</taxon>
        <taxon>Aureococcus</taxon>
    </lineage>
</organism>
<evidence type="ECO:0000313" key="13">
    <source>
        <dbReference type="EMBL" id="QGI24634.1"/>
    </source>
</evidence>
<comment type="subcellular location">
    <subcellularLocation>
        <location evidence="1 11">Mitochondrion inner membrane</location>
        <topology evidence="1 11">Multi-pass membrane protein</topology>
    </subcellularLocation>
</comment>
<proteinExistence type="inferred from homology"/>
<geneLocation type="mitochondrion" evidence="13"/>
<evidence type="ECO:0000313" key="16">
    <source>
        <dbReference type="EMBL" id="QQW50234.1"/>
    </source>
</evidence>
<dbReference type="Gene3D" id="1.20.120.220">
    <property type="entry name" value="ATP synthase, F0 complex, subunit A"/>
    <property type="match status" value="1"/>
</dbReference>
<keyword evidence="5 12" id="KW-0812">Transmembrane</keyword>
<evidence type="ECO:0000256" key="11">
    <source>
        <dbReference type="RuleBase" id="RU004450"/>
    </source>
</evidence>
<dbReference type="EMBL" id="MW438346">
    <property type="protein sequence ID" value="QQW50234.1"/>
    <property type="molecule type" value="Genomic_DNA"/>
</dbReference>
<dbReference type="InterPro" id="IPR023011">
    <property type="entry name" value="ATP_synth_F0_asu_AS"/>
</dbReference>
<feature type="transmembrane region" description="Helical" evidence="12">
    <location>
        <begin position="219"/>
        <end position="247"/>
    </location>
</feature>
<gene>
    <name evidence="13" type="primary">atp6</name>
</gene>
<dbReference type="GO" id="GO:0005743">
    <property type="term" value="C:mitochondrial inner membrane"/>
    <property type="evidence" value="ECO:0007669"/>
    <property type="project" value="UniProtKB-SubCell"/>
</dbReference>
<dbReference type="PANTHER" id="PTHR11410:SF0">
    <property type="entry name" value="ATP SYNTHASE SUBUNIT A"/>
    <property type="match status" value="1"/>
</dbReference>
<evidence type="ECO:0000256" key="6">
    <source>
        <dbReference type="ARBA" id="ARBA00022781"/>
    </source>
</evidence>
<name>A0A649UDS2_AURAN</name>
<evidence type="ECO:0000313" key="17">
    <source>
        <dbReference type="EMBL" id="QQW50278.1"/>
    </source>
</evidence>
<keyword evidence="7 12" id="KW-1133">Transmembrane helix</keyword>
<evidence type="ECO:0000256" key="2">
    <source>
        <dbReference type="ARBA" id="ARBA00006810"/>
    </source>
</evidence>
<feature type="transmembrane region" description="Helical" evidence="12">
    <location>
        <begin position="145"/>
        <end position="170"/>
    </location>
</feature>
<dbReference type="EMBL" id="MW438344">
    <property type="protein sequence ID" value="QQW50147.1"/>
    <property type="molecule type" value="Genomic_DNA"/>
</dbReference>
<dbReference type="PANTHER" id="PTHR11410">
    <property type="entry name" value="ATP SYNTHASE SUBUNIT A"/>
    <property type="match status" value="1"/>
</dbReference>
<evidence type="ECO:0000256" key="12">
    <source>
        <dbReference type="SAM" id="Phobius"/>
    </source>
</evidence>
<dbReference type="SUPFAM" id="SSF81336">
    <property type="entry name" value="F1F0 ATP synthase subunit A"/>
    <property type="match status" value="1"/>
</dbReference>
<reference evidence="13" key="1">
    <citation type="journal article" date="2019" name="J. Appl. Phycol.">
        <title>Construction and comparative analysis of mitochondrial genome in the brown tide forming alga Aureococcus anophagefferens (Pelagophyceae, Ochrophyta).</title>
        <authorList>
            <person name="Liu F."/>
            <person name="Liu S."/>
            <person name="Huang T."/>
            <person name="Chen N."/>
        </authorList>
    </citation>
    <scope>NUCLEOTIDE SEQUENCE</scope>
</reference>
<keyword evidence="9 12" id="KW-0472">Membrane</keyword>
<dbReference type="HAMAP" id="MF_01393">
    <property type="entry name" value="ATP_synth_a_bact"/>
    <property type="match status" value="1"/>
</dbReference>
<feature type="transmembrane region" description="Helical" evidence="12">
    <location>
        <begin position="119"/>
        <end position="138"/>
    </location>
</feature>
<evidence type="ECO:0000256" key="3">
    <source>
        <dbReference type="ARBA" id="ARBA00022448"/>
    </source>
</evidence>
<dbReference type="PRINTS" id="PR00123">
    <property type="entry name" value="ATPASEA"/>
</dbReference>
<dbReference type="EMBL" id="MW438348">
    <property type="protein sequence ID" value="QQW50322.1"/>
    <property type="molecule type" value="Genomic_DNA"/>
</dbReference>
<dbReference type="EMBL" id="MW438347">
    <property type="protein sequence ID" value="QQW50278.1"/>
    <property type="molecule type" value="Genomic_DNA"/>
</dbReference>
<dbReference type="Pfam" id="PF00119">
    <property type="entry name" value="ATP-synt_A"/>
    <property type="match status" value="1"/>
</dbReference>
<sequence length="253" mass="27919">MMTITSPLEQFQILPVIPFSIGNFDFSITNSTVIILIGLFSFCFLLNALVNDKGSYNLVPNRWQVVVEGMYELISGLLKDTLGGKGQEYFPYVFTLFSFILIANLIGLVPYSFTVTSHLIVTFSLAIMTFIGINLICVREHGHHIFSLFLPAGSSLPLAFLLVPIEIVSYLVRPISLSVRLFANMMAGHALLKVIAGFAWAMMLSGGIMFIAHFVPLAILVLVMGLEVGVAMIQAYVFTILTCIYLNDALNLH</sequence>
<keyword evidence="6" id="KW-0375">Hydrogen ion transport</keyword>
<keyword evidence="13" id="KW-0496">Mitochondrion</keyword>
<dbReference type="InterPro" id="IPR045083">
    <property type="entry name" value="ATP_synth_F0_asu_bact/mt"/>
</dbReference>
<keyword evidence="3" id="KW-0813">Transport</keyword>
<evidence type="ECO:0000256" key="7">
    <source>
        <dbReference type="ARBA" id="ARBA00022989"/>
    </source>
</evidence>
<evidence type="ECO:0000313" key="14">
    <source>
        <dbReference type="EMBL" id="QQW50147.1"/>
    </source>
</evidence>
<feature type="transmembrane region" description="Helical" evidence="12">
    <location>
        <begin position="89"/>
        <end position="113"/>
    </location>
</feature>
<dbReference type="GO" id="GO:0046933">
    <property type="term" value="F:proton-transporting ATP synthase activity, rotational mechanism"/>
    <property type="evidence" value="ECO:0007669"/>
    <property type="project" value="TreeGrafter"/>
</dbReference>
<evidence type="ECO:0000313" key="15">
    <source>
        <dbReference type="EMBL" id="QQW50191.1"/>
    </source>
</evidence>
<dbReference type="GO" id="GO:0045259">
    <property type="term" value="C:proton-transporting ATP synthase complex"/>
    <property type="evidence" value="ECO:0007669"/>
    <property type="project" value="UniProtKB-KW"/>
</dbReference>
<dbReference type="NCBIfam" id="TIGR01131">
    <property type="entry name" value="ATP_synt_6_or_A"/>
    <property type="match status" value="1"/>
</dbReference>
<dbReference type="PROSITE" id="PS00449">
    <property type="entry name" value="ATPASE_A"/>
    <property type="match status" value="1"/>
</dbReference>
<evidence type="ECO:0000256" key="10">
    <source>
        <dbReference type="ARBA" id="ARBA00023310"/>
    </source>
</evidence>
<reference evidence="14" key="2">
    <citation type="journal article" date="2021" name="Genome Biol. Evol.">
        <title>Mitochondrial genome evolution in pelagophyte algae.</title>
        <authorList>
            <person name="Sibbald S.J."/>
            <person name="Lawton M."/>
            <person name="Archibald J.M."/>
        </authorList>
    </citation>
    <scope>NUCLEOTIDE SEQUENCE</scope>
    <source>
        <strain evidence="15">CCMP1707</strain>
        <strain evidence="16">CCMP1708</strain>
        <strain evidence="14">CCMP1850</strain>
        <strain evidence="18">CCMP1984</strain>
        <strain evidence="17">CCMP3368</strain>
    </source>
</reference>
<dbReference type="NCBIfam" id="NF004482">
    <property type="entry name" value="PRK05815.2-4"/>
    <property type="match status" value="1"/>
</dbReference>
<dbReference type="CDD" id="cd00310">
    <property type="entry name" value="ATP-synt_Fo_a_6"/>
    <property type="match status" value="1"/>
</dbReference>
<evidence type="ECO:0000313" key="18">
    <source>
        <dbReference type="EMBL" id="QQW50322.1"/>
    </source>
</evidence>
<keyword evidence="8" id="KW-0406">Ion transport</keyword>
<dbReference type="InterPro" id="IPR035908">
    <property type="entry name" value="F0_ATP_A_sf"/>
</dbReference>
<evidence type="ECO:0000256" key="9">
    <source>
        <dbReference type="ARBA" id="ARBA00023136"/>
    </source>
</evidence>
<protein>
    <recommendedName>
        <fullName evidence="11">ATP synthase subunit a</fullName>
    </recommendedName>
</protein>